<accession>A0ABD3N8A7</accession>
<dbReference type="CDD" id="cd22541">
    <property type="entry name" value="SP5_N"/>
    <property type="match status" value="1"/>
</dbReference>
<feature type="compositionally biased region" description="Basic and acidic residues" evidence="1">
    <location>
        <begin position="247"/>
        <end position="263"/>
    </location>
</feature>
<gene>
    <name evidence="3" type="ORF">ACHAW5_010911</name>
</gene>
<sequence>MALGNDCHGNGNGNNDSPTSVGTSESVMDAMASAMMADVGADIIQPALGLEGGKEMGGVDDYEPPTNRQRRRSNSIHWETSQLPSSLRCSPPPSFRASAGAALSAAAAVASSSSPSSSPDGGSSHHRRRTGVLPQCRSASFMSATLFGGHGGVGYSHSSGSLHSEGLHSEGCSGESDSGCGSPPAVFFGGGTPPVAAAFGVGGGGGTTTGWASSAAAAVGSAATTHASFAAAAAAAASRPNAGGNRTSDKRQRRLERNRESARVSRRRRKHYLEELECRVSRMSEEMDRGRMAHASSAVRTIRGMRSGTLDDAEGLLSSRPGWRDPSIDGPPPPVKKSSGIHHNVVVAPRNANDEHPAPRTTASTSSLERAANALVANLSRASNELQIVQTFMKQHLLSLVQPTPTRFVLWLSLQDDGFYRGGRSASERLSAARIGERLLHGGTDRAAPNTTMMWPLVCHEISISYEQEEKVRGIQRTILSNSDGWIHRHTALATRKVIEGVHDVICGAQAAAGNRERSLMRILTPEQRVKFLGWARRRGDVIKRLAEIDARGGRKALVPYGGHGVTTTNCGDDEYRTSPDRHIAANLYIINHLLTQVKQRQQQQQQQRGASATPAVVVHPTKLKKLSRRPSFESLAGLQAAEDAHNAKLSREGSFSSSGSLKRSLASMASLGDGSCTDSIDPNATMFSNGGNNAVTIESAQSAGQAAVMSVLRDVLPIVPREAWYNPPSTSATGSTFHSPTAMTPQPSPLPQACQPSMFATAPSSEYKPKASQHAQQPQRWKNPHSIPMQHAKSVSRAGISAQPQHQRPLQSDILDVDDIPMPTPVSVLLRTSDDYLVSSPVYEQEELQLDALVSSSSGFAFGAADGFSMPSSNANTNTGLNRHQSAPQLEAFTQATDPTCPSLLASQHMAMIPELEPVMSHSGFAIVDHGAADFSVPEQVNSSSFYNANACLPGYRHQSAPQFDTFATSSDFHRDPSSLPSPHMAVMPEVAYTVSGGNDIDIIREFEMLEELNFTNQIPTAETDDWAIGEGFDDDMDVEGAA</sequence>
<dbReference type="InterPro" id="IPR046347">
    <property type="entry name" value="bZIP_sf"/>
</dbReference>
<feature type="compositionally biased region" description="Low complexity" evidence="1">
    <location>
        <begin position="110"/>
        <end position="122"/>
    </location>
</feature>
<dbReference type="Gene3D" id="1.20.5.170">
    <property type="match status" value="1"/>
</dbReference>
<proteinExistence type="predicted"/>
<dbReference type="EMBL" id="JALLAZ020001580">
    <property type="protein sequence ID" value="KAL3772325.1"/>
    <property type="molecule type" value="Genomic_DNA"/>
</dbReference>
<feature type="region of interest" description="Disordered" evidence="1">
    <location>
        <begin position="318"/>
        <end position="338"/>
    </location>
</feature>
<feature type="region of interest" description="Disordered" evidence="1">
    <location>
        <begin position="50"/>
        <end position="94"/>
    </location>
</feature>
<dbReference type="PROSITE" id="PS50217">
    <property type="entry name" value="BZIP"/>
    <property type="match status" value="1"/>
</dbReference>
<dbReference type="SUPFAM" id="SSF57959">
    <property type="entry name" value="Leucine zipper domain"/>
    <property type="match status" value="1"/>
</dbReference>
<keyword evidence="4" id="KW-1185">Reference proteome</keyword>
<protein>
    <recommendedName>
        <fullName evidence="2">BZIP domain-containing protein</fullName>
    </recommendedName>
</protein>
<feature type="compositionally biased region" description="Polar residues" evidence="1">
    <location>
        <begin position="16"/>
        <end position="25"/>
    </location>
</feature>
<feature type="region of interest" description="Disordered" evidence="1">
    <location>
        <begin position="110"/>
        <end position="129"/>
    </location>
</feature>
<feature type="region of interest" description="Disordered" evidence="1">
    <location>
        <begin position="730"/>
        <end position="749"/>
    </location>
</feature>
<feature type="region of interest" description="Disordered" evidence="1">
    <location>
        <begin position="236"/>
        <end position="267"/>
    </location>
</feature>
<evidence type="ECO:0000259" key="2">
    <source>
        <dbReference type="PROSITE" id="PS50217"/>
    </source>
</evidence>
<reference evidence="3 4" key="1">
    <citation type="submission" date="2024-10" db="EMBL/GenBank/DDBJ databases">
        <title>Updated reference genomes for cyclostephanoid diatoms.</title>
        <authorList>
            <person name="Roberts W.R."/>
            <person name="Alverson A.J."/>
        </authorList>
    </citation>
    <scope>NUCLEOTIDE SEQUENCE [LARGE SCALE GENOMIC DNA]</scope>
    <source>
        <strain evidence="3 4">AJA276-08</strain>
    </source>
</reference>
<dbReference type="Pfam" id="PF00170">
    <property type="entry name" value="bZIP_1"/>
    <property type="match status" value="1"/>
</dbReference>
<dbReference type="AlphaFoldDB" id="A0ABD3N8A7"/>
<evidence type="ECO:0000256" key="1">
    <source>
        <dbReference type="SAM" id="MobiDB-lite"/>
    </source>
</evidence>
<dbReference type="CDD" id="cd14811">
    <property type="entry name" value="bZIP_u2"/>
    <property type="match status" value="1"/>
</dbReference>
<evidence type="ECO:0000313" key="3">
    <source>
        <dbReference type="EMBL" id="KAL3772325.1"/>
    </source>
</evidence>
<feature type="compositionally biased region" description="Polar residues" evidence="1">
    <location>
        <begin position="730"/>
        <end position="746"/>
    </location>
</feature>
<comment type="caution">
    <text evidence="3">The sequence shown here is derived from an EMBL/GenBank/DDBJ whole genome shotgun (WGS) entry which is preliminary data.</text>
</comment>
<dbReference type="SMART" id="SM00338">
    <property type="entry name" value="BRLZ"/>
    <property type="match status" value="1"/>
</dbReference>
<name>A0ABD3N8A7_9STRA</name>
<dbReference type="InterPro" id="IPR004827">
    <property type="entry name" value="bZIP"/>
</dbReference>
<feature type="region of interest" description="Disordered" evidence="1">
    <location>
        <begin position="1"/>
        <end position="25"/>
    </location>
</feature>
<evidence type="ECO:0000313" key="4">
    <source>
        <dbReference type="Proteomes" id="UP001530315"/>
    </source>
</evidence>
<dbReference type="Proteomes" id="UP001530315">
    <property type="component" value="Unassembled WGS sequence"/>
</dbReference>
<feature type="domain" description="BZIP" evidence="2">
    <location>
        <begin position="248"/>
        <end position="286"/>
    </location>
</feature>
<organism evidence="3 4">
    <name type="scientific">Stephanodiscus triporus</name>
    <dbReference type="NCBI Taxonomy" id="2934178"/>
    <lineage>
        <taxon>Eukaryota</taxon>
        <taxon>Sar</taxon>
        <taxon>Stramenopiles</taxon>
        <taxon>Ochrophyta</taxon>
        <taxon>Bacillariophyta</taxon>
        <taxon>Coscinodiscophyceae</taxon>
        <taxon>Thalassiosirophycidae</taxon>
        <taxon>Stephanodiscales</taxon>
        <taxon>Stephanodiscaceae</taxon>
        <taxon>Stephanodiscus</taxon>
    </lineage>
</organism>